<gene>
    <name evidence="1" type="ORF">QOR41_05410</name>
</gene>
<dbReference type="SUPFAM" id="SSF50475">
    <property type="entry name" value="FMN-binding split barrel"/>
    <property type="match status" value="1"/>
</dbReference>
<organism evidence="1 2">
    <name type="scientific">Acinetobacter terrestris</name>
    <dbReference type="NCBI Taxonomy" id="2529843"/>
    <lineage>
        <taxon>Bacteria</taxon>
        <taxon>Pseudomonadati</taxon>
        <taxon>Pseudomonadota</taxon>
        <taxon>Gammaproteobacteria</taxon>
        <taxon>Moraxellales</taxon>
        <taxon>Moraxellaceae</taxon>
        <taxon>Acinetobacter</taxon>
        <taxon>Acinetobacter Taxon 24</taxon>
    </lineage>
</organism>
<proteinExistence type="predicted"/>
<reference evidence="1" key="1">
    <citation type="submission" date="2023-04" db="EMBL/GenBank/DDBJ databases">
        <title>The environmental microbiomes in feedlot watering bowls are a reservoir of florfenicol resistance for bovine respiratory disease pathogens.</title>
        <authorList>
            <person name="Kos D.W."/>
            <person name="Ruzzini A.C."/>
            <person name="Schreiner B."/>
            <person name="Jelinski M.D."/>
        </authorList>
    </citation>
    <scope>NUCLEOTIDE SEQUENCE</scope>
    <source>
        <strain evidence="1">WB3</strain>
    </source>
</reference>
<comment type="caution">
    <text evidence="1">The sequence shown here is derived from an EMBL/GenBank/DDBJ whole genome shotgun (WGS) entry which is preliminary data.</text>
</comment>
<evidence type="ECO:0000313" key="1">
    <source>
        <dbReference type="EMBL" id="MDK1683281.1"/>
    </source>
</evidence>
<dbReference type="Proteomes" id="UP001241935">
    <property type="component" value="Unassembled WGS sequence"/>
</dbReference>
<sequence length="161" mass="18679">MNNQKWQHICKVVNDAQKAAMHCSIATVDAQLQPTITPIGTLFLRENQSGFFFDTYTESLQQNLPKNSKACIQAVNSSRLFWLKSLFKGEFSDYPGVRLYVEIGDLSLANAEELAQISRRIQILKWTKGSQLIWSDFTHVRDFTVQSFRWVKYPKMMPFHQ</sequence>
<dbReference type="AlphaFoldDB" id="A0AAW6UPU0"/>
<name>A0AAW6UPU0_9GAMM</name>
<evidence type="ECO:0000313" key="2">
    <source>
        <dbReference type="Proteomes" id="UP001241935"/>
    </source>
</evidence>
<dbReference type="RefSeq" id="WP_284066603.1">
    <property type="nucleotide sequence ID" value="NZ_JASKNE010000001.1"/>
</dbReference>
<protein>
    <submittedName>
        <fullName evidence="1">Pyridoxamine 5'-phosphate oxidase family protein</fullName>
    </submittedName>
</protein>
<dbReference type="EMBL" id="JASKNE010000001">
    <property type="protein sequence ID" value="MDK1683281.1"/>
    <property type="molecule type" value="Genomic_DNA"/>
</dbReference>
<accession>A0AAW6UPU0</accession>